<name>A0ABD5ZAU4_9EURY</name>
<dbReference type="Gene3D" id="3.20.20.70">
    <property type="entry name" value="Aldolase class I"/>
    <property type="match status" value="1"/>
</dbReference>
<dbReference type="InterPro" id="IPR013785">
    <property type="entry name" value="Aldolase_TIM"/>
</dbReference>
<dbReference type="AlphaFoldDB" id="A0ABD5ZAU4"/>
<proteinExistence type="predicted"/>
<dbReference type="PANTHER" id="PTHR11082">
    <property type="entry name" value="TRNA-DIHYDROURIDINE SYNTHASE"/>
    <property type="match status" value="1"/>
</dbReference>
<evidence type="ECO:0000313" key="3">
    <source>
        <dbReference type="Proteomes" id="UP001596481"/>
    </source>
</evidence>
<dbReference type="PANTHER" id="PTHR11082:SF36">
    <property type="entry name" value="DUS-LIKE FMN-BINDING DOMAIN-CONTAINING PROTEIN"/>
    <property type="match status" value="1"/>
</dbReference>
<dbReference type="RefSeq" id="WP_390221626.1">
    <property type="nucleotide sequence ID" value="NZ_JBHTAA010000001.1"/>
</dbReference>
<comment type="caution">
    <text evidence="2">The sequence shown here is derived from an EMBL/GenBank/DDBJ whole genome shotgun (WGS) entry which is preliminary data.</text>
</comment>
<sequence length="260" mass="27677">MSLPRVAVASLSGESDADWARAAEPYVDAAVLGGIALDEESQRAAQRLVARGRSEFLTDEPIDFLDSQLAAVTDLDLFVAVNVRATSADPVREASRVCANYGAGIEINAHCRQAELCEIGCGEALLRDTERLCEYVEAAAESGAPVGVKVRTEIEGVDLSKLAPKLADVGATWLHVDAMDSESVVADVADTAPDLFLVANNGVRDRKTVHEYLDHGADAVSVGRPSDNPTVLERVRDATAEWFDGDGDGEIDGDDREVPV</sequence>
<evidence type="ECO:0000313" key="2">
    <source>
        <dbReference type="EMBL" id="MFC7202326.1"/>
    </source>
</evidence>
<dbReference type="SUPFAM" id="SSF51395">
    <property type="entry name" value="FMN-linked oxidoreductases"/>
    <property type="match status" value="1"/>
</dbReference>
<feature type="domain" description="DUS-like FMN-binding" evidence="1">
    <location>
        <begin position="79"/>
        <end position="234"/>
    </location>
</feature>
<protein>
    <submittedName>
        <fullName evidence="2">tRNA-dihydrouridine synthase</fullName>
    </submittedName>
</protein>
<dbReference type="InterPro" id="IPR035587">
    <property type="entry name" value="DUS-like_FMN-bd"/>
</dbReference>
<dbReference type="Pfam" id="PF01207">
    <property type="entry name" value="Dus"/>
    <property type="match status" value="1"/>
</dbReference>
<dbReference type="EMBL" id="JBHTAA010000001">
    <property type="protein sequence ID" value="MFC7202326.1"/>
    <property type="molecule type" value="Genomic_DNA"/>
</dbReference>
<keyword evidence="3" id="KW-1185">Reference proteome</keyword>
<dbReference type="Proteomes" id="UP001596481">
    <property type="component" value="Unassembled WGS sequence"/>
</dbReference>
<accession>A0ABD5ZAU4</accession>
<organism evidence="2 3">
    <name type="scientific">Haloferax namakaokahaiae</name>
    <dbReference type="NCBI Taxonomy" id="1748331"/>
    <lineage>
        <taxon>Archaea</taxon>
        <taxon>Methanobacteriati</taxon>
        <taxon>Methanobacteriota</taxon>
        <taxon>Stenosarchaea group</taxon>
        <taxon>Halobacteria</taxon>
        <taxon>Halobacteriales</taxon>
        <taxon>Haloferacaceae</taxon>
        <taxon>Haloferax</taxon>
    </lineage>
</organism>
<evidence type="ECO:0000259" key="1">
    <source>
        <dbReference type="Pfam" id="PF01207"/>
    </source>
</evidence>
<reference evidence="2 3" key="1">
    <citation type="journal article" date="2019" name="Int. J. Syst. Evol. Microbiol.">
        <title>The Global Catalogue of Microorganisms (GCM) 10K type strain sequencing project: providing services to taxonomists for standard genome sequencing and annotation.</title>
        <authorList>
            <consortium name="The Broad Institute Genomics Platform"/>
            <consortium name="The Broad Institute Genome Sequencing Center for Infectious Disease"/>
            <person name="Wu L."/>
            <person name="Ma J."/>
        </authorList>
    </citation>
    <scope>NUCLEOTIDE SEQUENCE [LARGE SCALE GENOMIC DNA]</scope>
    <source>
        <strain evidence="2 3">DSM 29988</strain>
    </source>
</reference>
<gene>
    <name evidence="2" type="ORF">ACFQJC_02280</name>
</gene>